<protein>
    <recommendedName>
        <fullName evidence="4">Aldehyde dehydrogenase</fullName>
    </recommendedName>
</protein>
<evidence type="ECO:0000256" key="8">
    <source>
        <dbReference type="SAM" id="Coils"/>
    </source>
</evidence>
<dbReference type="Gene3D" id="3.40.605.10">
    <property type="entry name" value="Aldehyde Dehydrogenase, Chain A, domain 1"/>
    <property type="match status" value="1"/>
</dbReference>
<feature type="active site" evidence="5">
    <location>
        <position position="251"/>
    </location>
</feature>
<name>A0A1M5W482_9CLOT</name>
<evidence type="ECO:0000313" key="10">
    <source>
        <dbReference type="EMBL" id="SHH82287.1"/>
    </source>
</evidence>
<dbReference type="Gene3D" id="3.40.309.10">
    <property type="entry name" value="Aldehyde Dehydrogenase, Chain A, domain 2"/>
    <property type="match status" value="1"/>
</dbReference>
<evidence type="ECO:0000256" key="1">
    <source>
        <dbReference type="ARBA" id="ARBA00009986"/>
    </source>
</evidence>
<evidence type="ECO:0000256" key="5">
    <source>
        <dbReference type="PIRSR" id="PIRSR036492-1"/>
    </source>
</evidence>
<keyword evidence="8" id="KW-0175">Coiled coil</keyword>
<dbReference type="InterPro" id="IPR012394">
    <property type="entry name" value="Aldehyde_DH_NAD(P)"/>
</dbReference>
<dbReference type="AlphaFoldDB" id="A0A1M5W482"/>
<evidence type="ECO:0000256" key="2">
    <source>
        <dbReference type="ARBA" id="ARBA00023002"/>
    </source>
</evidence>
<evidence type="ECO:0000256" key="6">
    <source>
        <dbReference type="PROSITE-ProRule" id="PRU10007"/>
    </source>
</evidence>
<dbReference type="PIRSF" id="PIRSF036492">
    <property type="entry name" value="ALDH"/>
    <property type="match status" value="1"/>
</dbReference>
<reference evidence="10 11" key="1">
    <citation type="submission" date="2016-11" db="EMBL/GenBank/DDBJ databases">
        <authorList>
            <person name="Jaros S."/>
            <person name="Januszkiewicz K."/>
            <person name="Wedrychowicz H."/>
        </authorList>
    </citation>
    <scope>NUCLEOTIDE SEQUENCE [LARGE SCALE GENOMIC DNA]</scope>
    <source>
        <strain evidence="10 11">DSM 6191</strain>
    </source>
</reference>
<evidence type="ECO:0000256" key="3">
    <source>
        <dbReference type="ARBA" id="ARBA00023027"/>
    </source>
</evidence>
<comment type="similarity">
    <text evidence="1 4 7">Belongs to the aldehyde dehydrogenase family.</text>
</comment>
<accession>A0A1M5W482</accession>
<dbReference type="GO" id="GO:0004029">
    <property type="term" value="F:aldehyde dehydrogenase (NAD+) activity"/>
    <property type="evidence" value="ECO:0007669"/>
    <property type="project" value="TreeGrafter"/>
</dbReference>
<evidence type="ECO:0000256" key="7">
    <source>
        <dbReference type="RuleBase" id="RU003345"/>
    </source>
</evidence>
<evidence type="ECO:0000256" key="4">
    <source>
        <dbReference type="PIRNR" id="PIRNR036492"/>
    </source>
</evidence>
<dbReference type="Proteomes" id="UP000184241">
    <property type="component" value="Unassembled WGS sequence"/>
</dbReference>
<dbReference type="PANTHER" id="PTHR43570:SF16">
    <property type="entry name" value="ALDEHYDE DEHYDROGENASE TYPE III, ISOFORM Q"/>
    <property type="match status" value="1"/>
</dbReference>
<keyword evidence="3" id="KW-0520">NAD</keyword>
<feature type="active site" evidence="5 6">
    <location>
        <position position="217"/>
    </location>
</feature>
<dbReference type="InterPro" id="IPR016161">
    <property type="entry name" value="Ald_DH/histidinol_DH"/>
</dbReference>
<gene>
    <name evidence="10" type="ORF">SAMN02745941_00921</name>
</gene>
<evidence type="ECO:0000259" key="9">
    <source>
        <dbReference type="Pfam" id="PF00171"/>
    </source>
</evidence>
<organism evidence="10 11">
    <name type="scientific">Clostridium intestinale DSM 6191</name>
    <dbReference type="NCBI Taxonomy" id="1121320"/>
    <lineage>
        <taxon>Bacteria</taxon>
        <taxon>Bacillati</taxon>
        <taxon>Bacillota</taxon>
        <taxon>Clostridia</taxon>
        <taxon>Eubacteriales</taxon>
        <taxon>Clostridiaceae</taxon>
        <taxon>Clostridium</taxon>
    </lineage>
</organism>
<dbReference type="PANTHER" id="PTHR43570">
    <property type="entry name" value="ALDEHYDE DEHYDROGENASE"/>
    <property type="match status" value="1"/>
</dbReference>
<dbReference type="Pfam" id="PF00171">
    <property type="entry name" value="Aldedh"/>
    <property type="match status" value="1"/>
</dbReference>
<dbReference type="GO" id="GO:0005737">
    <property type="term" value="C:cytoplasm"/>
    <property type="evidence" value="ECO:0007669"/>
    <property type="project" value="TreeGrafter"/>
</dbReference>
<dbReference type="InterPro" id="IPR016163">
    <property type="entry name" value="Ald_DH_C"/>
</dbReference>
<evidence type="ECO:0000313" key="11">
    <source>
        <dbReference type="Proteomes" id="UP000184241"/>
    </source>
</evidence>
<dbReference type="CDD" id="cd07136">
    <property type="entry name" value="ALDH_YwdH-P39616"/>
    <property type="match status" value="1"/>
</dbReference>
<dbReference type="InterPro" id="IPR015590">
    <property type="entry name" value="Aldehyde_DH_dom"/>
</dbReference>
<dbReference type="PROSITE" id="PS00687">
    <property type="entry name" value="ALDEHYDE_DEHYDR_GLU"/>
    <property type="match status" value="1"/>
</dbReference>
<dbReference type="FunFam" id="3.40.309.10:FF:000025">
    <property type="entry name" value="Aldehyde dehydrogenase"/>
    <property type="match status" value="1"/>
</dbReference>
<dbReference type="EMBL" id="FQXU01000004">
    <property type="protein sequence ID" value="SHH82287.1"/>
    <property type="molecule type" value="Genomic_DNA"/>
</dbReference>
<dbReference type="SUPFAM" id="SSF53720">
    <property type="entry name" value="ALDH-like"/>
    <property type="match status" value="1"/>
</dbReference>
<feature type="coiled-coil region" evidence="8">
    <location>
        <begin position="30"/>
        <end position="57"/>
    </location>
</feature>
<dbReference type="FunFam" id="3.40.605.10:FF:000004">
    <property type="entry name" value="Aldehyde dehydrogenase"/>
    <property type="match status" value="1"/>
</dbReference>
<dbReference type="GO" id="GO:0006081">
    <property type="term" value="P:aldehyde metabolic process"/>
    <property type="evidence" value="ECO:0007669"/>
    <property type="project" value="InterPro"/>
</dbReference>
<feature type="domain" description="Aldehyde dehydrogenase" evidence="9">
    <location>
        <begin position="3"/>
        <end position="435"/>
    </location>
</feature>
<dbReference type="InterPro" id="IPR029510">
    <property type="entry name" value="Ald_DH_CS_GLU"/>
</dbReference>
<sequence length="466" mass="52077">MSINELSAKDVEVILEEQKRYFHSQATKDLDFRINQLRLLKKAIKEYEKQILEALNIDLGKHKNEGYMTEVGFVYHSIDLTIKNIKKWAKPERRKTPFYLMPGRSYILSEPYGSVLIIGPYNYPFQLLVEPLIGALSAGNTAVLKPSEMTPNVSRVVKELIKTTFDKKYVECVEGGIETNTSLINGKFDYIFFTGSVPVGKIVMEAAAKNLTPVTLELGGKSPVIVDESANIKEAARRIIWGKTTNAGQTCIAPDYVLVHETVKNKLIEEMKTAIRSFYGDDIENNDSFGKIINERHFNRIKNMIDKDKAGIVFGGNYNETARYIEPTLIEISSLDAASMQEEIFGPVLPIMTYGDLNDAIKQILNAPKPLALYLFTTNKAVENKVLSEISSGNACINDTIMHTANPYLPFGGVGNAGIGAYHGKDSFITFSHRKGVLKKPSGFGTSLMYPSYTEKQLNLVKKIFK</sequence>
<proteinExistence type="inferred from homology"/>
<keyword evidence="2 4" id="KW-0560">Oxidoreductase</keyword>
<dbReference type="RefSeq" id="WP_073017183.1">
    <property type="nucleotide sequence ID" value="NZ_FQXU01000004.1"/>
</dbReference>
<dbReference type="InterPro" id="IPR016162">
    <property type="entry name" value="Ald_DH_N"/>
</dbReference>